<sequence>MKLFSYIIYSSVLYNITTVIEVFHYSFVNLFDDGLTFLSTFKRNTIPSESAKWDDPPDSISIADKTQWGQFRHAHLLHLFVLKNCLPSPRCNSYTFYVNPVEKEEKEIAENFQIFSTFFQNIPGIFKKLCQFFSTAYFFSPHFFCSDVYILLKKTWRYIYLLHEKSVSVTSTSESCFTPGIIRDKEKFAFSFARACDSQFEVQKQKQHGEERETKLTWQDNRGTPGGGREENIFQHPKEIQTLGQNLLNDKYYLTKKIKDVFRRTGFSKQSELDVIYIPRVVVKQENRSNEKCTQCVVNTVHSLYALKLRHDVVAERYTKSIHGIEPSDVQIYYDYEKMVQRGEKITENLRDINMSNRIGRSKERDEEEEEEEDVKEEFFSFMRWLRGPYKMIDFVKRLYITYLGKEEEIFTEVEPDAGKSVRRHEPKKLNYTMKGKMGSGSFGEIWYAIDMKKEASFKNVVLKKILIHKNEKTSEANAMREIYFGELLKNCENISRFIEFFTEYEMSEENGEQKYVWLVFANEGYSLSDHIFHVDENNASGMLTPSNLWWSIKKQNIGMLVLKDIIQQILNGIHIAHQKNITHRDLKMENIFLSASTPFTVRVGDWGSAVKFGNDEFLFTPSENEETEGYQPPESLFGHMRRNFMRLPYYDMWSIGIIFLQLVLGTKNPLEVKNKRNIIKLQKFYAKYSTPDALKEAIFLQSLSELCLLPWNKSSDELILLKKKKYPYSSIYKNNKILNIISLSLTTNLINLKKHRCSSFMLEEFSTARHSLISVIPNASPICKDANCLEAYNDSLKNSVKYGYQSGEVVYGHLISANLHLRDKQKRKFTDVGADTAVDVGTDTDKHIFLNNSCDDEKFQKILQDRDPSGVGLPNANARNLLRRLLTFDYATRISAEEALRHPWFFEP</sequence>
<dbReference type="PANTHER" id="PTHR44167">
    <property type="entry name" value="OVARIAN-SPECIFIC SERINE/THREONINE-PROTEIN KINASE LOK-RELATED"/>
    <property type="match status" value="1"/>
</dbReference>
<dbReference type="SMART" id="SM00220">
    <property type="entry name" value="S_TKc"/>
    <property type="match status" value="1"/>
</dbReference>
<evidence type="ECO:0000313" key="4">
    <source>
        <dbReference type="Proteomes" id="UP000195521"/>
    </source>
</evidence>
<organism evidence="3 4">
    <name type="scientific">Plasmodium gonderi</name>
    <dbReference type="NCBI Taxonomy" id="77519"/>
    <lineage>
        <taxon>Eukaryota</taxon>
        <taxon>Sar</taxon>
        <taxon>Alveolata</taxon>
        <taxon>Apicomplexa</taxon>
        <taxon>Aconoidasida</taxon>
        <taxon>Haemosporida</taxon>
        <taxon>Plasmodiidae</taxon>
        <taxon>Plasmodium</taxon>
        <taxon>Plasmodium (Plasmodium)</taxon>
    </lineage>
</organism>
<dbReference type="EMBL" id="BDQF01000013">
    <property type="protein sequence ID" value="GAW82180.1"/>
    <property type="molecule type" value="Genomic_DNA"/>
</dbReference>
<dbReference type="Gene3D" id="3.30.200.20">
    <property type="entry name" value="Phosphorylase Kinase, domain 1"/>
    <property type="match status" value="1"/>
</dbReference>
<dbReference type="CDD" id="cd00180">
    <property type="entry name" value="PKc"/>
    <property type="match status" value="1"/>
</dbReference>
<dbReference type="GO" id="GO:0044773">
    <property type="term" value="P:mitotic DNA damage checkpoint signaling"/>
    <property type="evidence" value="ECO:0007669"/>
    <property type="project" value="TreeGrafter"/>
</dbReference>
<keyword evidence="3" id="KW-0418">Kinase</keyword>
<dbReference type="PROSITE" id="PS50011">
    <property type="entry name" value="PROTEIN_KINASE_DOM"/>
    <property type="match status" value="1"/>
</dbReference>
<dbReference type="InterPro" id="IPR011009">
    <property type="entry name" value="Kinase-like_dom_sf"/>
</dbReference>
<reference evidence="4" key="1">
    <citation type="submission" date="2017-04" db="EMBL/GenBank/DDBJ databases">
        <title>Plasmodium gonderi genome.</title>
        <authorList>
            <person name="Arisue N."/>
            <person name="Honma H."/>
            <person name="Kawai S."/>
            <person name="Tougan T."/>
            <person name="Tanabe K."/>
            <person name="Horii T."/>
        </authorList>
    </citation>
    <scope>NUCLEOTIDE SEQUENCE [LARGE SCALE GENOMIC DNA]</scope>
    <source>
        <strain evidence="4">ATCC 30045</strain>
    </source>
</reference>
<dbReference type="Proteomes" id="UP000195521">
    <property type="component" value="Unassembled WGS sequence"/>
</dbReference>
<dbReference type="Pfam" id="PF00069">
    <property type="entry name" value="Pkinase"/>
    <property type="match status" value="1"/>
</dbReference>
<feature type="region of interest" description="Disordered" evidence="1">
    <location>
        <begin position="209"/>
        <end position="228"/>
    </location>
</feature>
<dbReference type="Gene3D" id="1.10.510.10">
    <property type="entry name" value="Transferase(Phosphotransferase) domain 1"/>
    <property type="match status" value="2"/>
</dbReference>
<dbReference type="GO" id="GO:0005634">
    <property type="term" value="C:nucleus"/>
    <property type="evidence" value="ECO:0007669"/>
    <property type="project" value="TreeGrafter"/>
</dbReference>
<name>A0A1Y1JIX5_PLAGO</name>
<dbReference type="GO" id="GO:0005524">
    <property type="term" value="F:ATP binding"/>
    <property type="evidence" value="ECO:0007669"/>
    <property type="project" value="InterPro"/>
</dbReference>
<dbReference type="OMA" id="KLWWSIK"/>
<keyword evidence="3" id="KW-0808">Transferase</keyword>
<dbReference type="OrthoDB" id="10264738at2759"/>
<comment type="caution">
    <text evidence="3">The sequence shown here is derived from an EMBL/GenBank/DDBJ whole genome shotgun (WGS) entry which is preliminary data.</text>
</comment>
<dbReference type="AlphaFoldDB" id="A0A1Y1JIX5"/>
<dbReference type="PANTHER" id="PTHR44167:SF30">
    <property type="entry name" value="PHOSPHORYLASE KINASE"/>
    <property type="match status" value="1"/>
</dbReference>
<dbReference type="GeneID" id="39748916"/>
<gene>
    <name evidence="3" type="ORF">PGO_121760</name>
</gene>
<keyword evidence="4" id="KW-1185">Reference proteome</keyword>
<dbReference type="GO" id="GO:0004674">
    <property type="term" value="F:protein serine/threonine kinase activity"/>
    <property type="evidence" value="ECO:0007669"/>
    <property type="project" value="TreeGrafter"/>
</dbReference>
<dbReference type="PROSITE" id="PS00108">
    <property type="entry name" value="PROTEIN_KINASE_ST"/>
    <property type="match status" value="1"/>
</dbReference>
<dbReference type="InterPro" id="IPR008271">
    <property type="entry name" value="Ser/Thr_kinase_AS"/>
</dbReference>
<evidence type="ECO:0000256" key="1">
    <source>
        <dbReference type="SAM" id="MobiDB-lite"/>
    </source>
</evidence>
<proteinExistence type="predicted"/>
<dbReference type="SUPFAM" id="SSF56112">
    <property type="entry name" value="Protein kinase-like (PK-like)"/>
    <property type="match status" value="1"/>
</dbReference>
<evidence type="ECO:0000313" key="3">
    <source>
        <dbReference type="EMBL" id="GAW82180.1"/>
    </source>
</evidence>
<protein>
    <submittedName>
        <fullName evidence="3">Protein kinase</fullName>
    </submittedName>
</protein>
<evidence type="ECO:0000259" key="2">
    <source>
        <dbReference type="PROSITE" id="PS50011"/>
    </source>
</evidence>
<dbReference type="RefSeq" id="XP_028544769.1">
    <property type="nucleotide sequence ID" value="XM_028688968.1"/>
</dbReference>
<dbReference type="InterPro" id="IPR000719">
    <property type="entry name" value="Prot_kinase_dom"/>
</dbReference>
<feature type="domain" description="Protein kinase" evidence="2">
    <location>
        <begin position="432"/>
        <end position="906"/>
    </location>
</feature>
<accession>A0A1Y1JIX5</accession>